<name>A0A3R9ZXR9_9HYPH</name>
<evidence type="ECO:0000313" key="4">
    <source>
        <dbReference type="Proteomes" id="UP000278398"/>
    </source>
</evidence>
<evidence type="ECO:0000256" key="1">
    <source>
        <dbReference type="SAM" id="Phobius"/>
    </source>
</evidence>
<accession>A0A3R9ZXR9</accession>
<feature type="transmembrane region" description="Helical" evidence="1">
    <location>
        <begin position="228"/>
        <end position="249"/>
    </location>
</feature>
<proteinExistence type="predicted"/>
<organism evidence="3 4">
    <name type="scientific">Aquibium carbonis</name>
    <dbReference type="NCBI Taxonomy" id="2495581"/>
    <lineage>
        <taxon>Bacteria</taxon>
        <taxon>Pseudomonadati</taxon>
        <taxon>Pseudomonadota</taxon>
        <taxon>Alphaproteobacteria</taxon>
        <taxon>Hyphomicrobiales</taxon>
        <taxon>Phyllobacteriaceae</taxon>
        <taxon>Aquibium</taxon>
    </lineage>
</organism>
<dbReference type="EMBL" id="RWKW01000097">
    <property type="protein sequence ID" value="RST84305.1"/>
    <property type="molecule type" value="Genomic_DNA"/>
</dbReference>
<keyword evidence="2" id="KW-0732">Signal</keyword>
<evidence type="ECO:0000313" key="3">
    <source>
        <dbReference type="EMBL" id="RST84305.1"/>
    </source>
</evidence>
<gene>
    <name evidence="3" type="ORF">EJC49_21370</name>
</gene>
<feature type="transmembrane region" description="Helical" evidence="1">
    <location>
        <begin position="168"/>
        <end position="187"/>
    </location>
</feature>
<comment type="caution">
    <text evidence="3">The sequence shown here is derived from an EMBL/GenBank/DDBJ whole genome shotgun (WGS) entry which is preliminary data.</text>
</comment>
<protein>
    <recommendedName>
        <fullName evidence="5">DUF4436 domain-containing protein</fullName>
    </recommendedName>
</protein>
<dbReference type="Proteomes" id="UP000278398">
    <property type="component" value="Unassembled WGS sequence"/>
</dbReference>
<dbReference type="AlphaFoldDB" id="A0A3R9ZXR9"/>
<sequence length="257" mass="28498">MPRILFACLVLFLTMTATNAVMASPSVTFSDARTWPFLDATLARDEPLWIEIDYRSDVPLRFQARAYREGVPVDVGQKMNASAVHPAGNGSALVWVAFYKPAVVDEIRVTAYDAGFVPIETRSIRARLRWTDGGRRQPAPGWVDALRAEENRRIEAAMSSEPDEGFDVAGLLIALAIFGAFPGYLYLQVRSLSRWHGFWRLAAALPLLGMGPVIFYTVPAFLAGANLWPLGLIFAAPPACLYLLMLFACRSYVWRPA</sequence>
<evidence type="ECO:0008006" key="5">
    <source>
        <dbReference type="Google" id="ProtNLM"/>
    </source>
</evidence>
<evidence type="ECO:0000256" key="2">
    <source>
        <dbReference type="SAM" id="SignalP"/>
    </source>
</evidence>
<keyword evidence="1" id="KW-0472">Membrane</keyword>
<feature type="transmembrane region" description="Helical" evidence="1">
    <location>
        <begin position="199"/>
        <end position="222"/>
    </location>
</feature>
<keyword evidence="1" id="KW-1133">Transmembrane helix</keyword>
<feature type="chain" id="PRO_5018781180" description="DUF4436 domain-containing protein" evidence="2">
    <location>
        <begin position="24"/>
        <end position="257"/>
    </location>
</feature>
<reference evidence="3 4" key="1">
    <citation type="submission" date="2018-12" db="EMBL/GenBank/DDBJ databases">
        <title>Mesorhizobium carbonis sp. nov., isolated from coal mine water.</title>
        <authorList>
            <person name="Xin W."/>
            <person name="Xu Z."/>
            <person name="Xiang F."/>
            <person name="Zhang J."/>
            <person name="Xi L."/>
            <person name="Liu J."/>
        </authorList>
    </citation>
    <scope>NUCLEOTIDE SEQUENCE [LARGE SCALE GENOMIC DNA]</scope>
    <source>
        <strain evidence="3 4">B2.3</strain>
    </source>
</reference>
<keyword evidence="4" id="KW-1185">Reference proteome</keyword>
<feature type="signal peptide" evidence="2">
    <location>
        <begin position="1"/>
        <end position="23"/>
    </location>
</feature>
<keyword evidence="1" id="KW-0812">Transmembrane</keyword>
<dbReference type="RefSeq" id="WP_126701960.1">
    <property type="nucleotide sequence ID" value="NZ_RWKW01000097.1"/>
</dbReference>